<evidence type="ECO:0000313" key="3">
    <source>
        <dbReference type="Proteomes" id="UP001319121"/>
    </source>
</evidence>
<keyword evidence="3" id="KW-1185">Reference proteome</keyword>
<gene>
    <name evidence="2" type="ORF">FGKAn22_06590</name>
</gene>
<feature type="region of interest" description="Disordered" evidence="1">
    <location>
        <begin position="40"/>
        <end position="83"/>
    </location>
</feature>
<dbReference type="Pfam" id="PF06804">
    <property type="entry name" value="Lipoprotein_18"/>
    <property type="match status" value="1"/>
</dbReference>
<evidence type="ECO:0000313" key="2">
    <source>
        <dbReference type="EMBL" id="BBI98966.1"/>
    </source>
</evidence>
<evidence type="ECO:0000256" key="1">
    <source>
        <dbReference type="SAM" id="MobiDB-lite"/>
    </source>
</evidence>
<proteinExistence type="predicted"/>
<sequence length="378" mass="40871">MKVLHIGISSVVLASLVGCSSVGLGSKRIDYRSGAVQAPSLEVPPDLTTPARDERYKVPGSEGESVATYSDYSKSGAAERPAGSSVLPEVKGVHLERSGAQRWLVVNDKPENVWPVVKSFFQENGLSIASEDQAAGVMETEWAENRAKIPMGTIREAVGKVFDGLYSSGEKDQYRVRLERGKDGASTEVYITHRGMEEVLSADQNTSKWQPRPNDPELEAVMLQKLMVRFGASDAQAGAAVSGTPGAVAPAGAATAAMVHGDGKANLQEIFDGSSIIVINDAFDRSWRRVGLAVERAGLAVEDKDRAKGIYYLRPIKAEKGWMDKLMFWEDGEEGARRYRVNVKDGGAACEVTVTDQDGASDEATKQMIQAIYKNINE</sequence>
<dbReference type="RefSeq" id="WP_212786569.1">
    <property type="nucleotide sequence ID" value="NZ_AP019536.1"/>
</dbReference>
<dbReference type="EMBL" id="AP019536">
    <property type="protein sequence ID" value="BBI98966.1"/>
    <property type="molecule type" value="Genomic_DNA"/>
</dbReference>
<dbReference type="AlphaFoldDB" id="A0AAN1SYK9"/>
<dbReference type="InterPro" id="IPR010653">
    <property type="entry name" value="NlpB/DapX"/>
</dbReference>
<dbReference type="KEGG" id="fku:FGKAn22_06590"/>
<dbReference type="PROSITE" id="PS51257">
    <property type="entry name" value="PROKAR_LIPOPROTEIN"/>
    <property type="match status" value="1"/>
</dbReference>
<dbReference type="Gene3D" id="3.30.310.170">
    <property type="entry name" value="Outer membrane protein assembly factor BamC"/>
    <property type="match status" value="1"/>
</dbReference>
<accession>A0AAN1SYK9</accession>
<dbReference type="InterPro" id="IPR042268">
    <property type="entry name" value="BamC_C"/>
</dbReference>
<protein>
    <recommendedName>
        <fullName evidence="4">NlpBDapX lipoprotein</fullName>
    </recommendedName>
</protein>
<dbReference type="Proteomes" id="UP001319121">
    <property type="component" value="Chromosome"/>
</dbReference>
<evidence type="ECO:0008006" key="4">
    <source>
        <dbReference type="Google" id="ProtNLM"/>
    </source>
</evidence>
<organism evidence="2 3">
    <name type="scientific">Ferrigenium kumadai</name>
    <dbReference type="NCBI Taxonomy" id="1682490"/>
    <lineage>
        <taxon>Bacteria</taxon>
        <taxon>Pseudomonadati</taxon>
        <taxon>Pseudomonadota</taxon>
        <taxon>Betaproteobacteria</taxon>
        <taxon>Nitrosomonadales</taxon>
        <taxon>Gallionellaceae</taxon>
        <taxon>Ferrigenium</taxon>
    </lineage>
</organism>
<name>A0AAN1SYK9_9PROT</name>
<reference evidence="2 3" key="1">
    <citation type="submission" date="2019-03" db="EMBL/GenBank/DDBJ databases">
        <title>Complete genome sequence of Ferrigenium kumadai strain An22, a microaerophilic iron-oxidizing bacterium isolated from a paddy field soil.</title>
        <authorList>
            <person name="Watanabe T."/>
            <person name="Asakawa S."/>
        </authorList>
    </citation>
    <scope>NUCLEOTIDE SEQUENCE [LARGE SCALE GENOMIC DNA]</scope>
    <source>
        <strain evidence="2 3">An22</strain>
    </source>
</reference>